<dbReference type="Proteomes" id="UP000187708">
    <property type="component" value="Unassembled WGS sequence"/>
</dbReference>
<comment type="caution">
    <text evidence="1">The sequence shown here is derived from an EMBL/GenBank/DDBJ whole genome shotgun (WGS) entry which is preliminary data.</text>
</comment>
<dbReference type="EMBL" id="FTSV01000200">
    <property type="protein sequence ID" value="SIY34846.1"/>
    <property type="molecule type" value="Genomic_DNA"/>
</dbReference>
<dbReference type="AlphaFoldDB" id="A0A8B4CI75"/>
<name>A0A8B4CI75_SHISO</name>
<evidence type="ECO:0000313" key="1">
    <source>
        <dbReference type="EMBL" id="SIY34846.1"/>
    </source>
</evidence>
<protein>
    <submittedName>
        <fullName evidence="1">Uncharacterized protein</fullName>
    </submittedName>
</protein>
<evidence type="ECO:0000313" key="2">
    <source>
        <dbReference type="Proteomes" id="UP000187708"/>
    </source>
</evidence>
<organism evidence="1 2">
    <name type="scientific">Shigella sonnei</name>
    <dbReference type="NCBI Taxonomy" id="624"/>
    <lineage>
        <taxon>Bacteria</taxon>
        <taxon>Pseudomonadati</taxon>
        <taxon>Pseudomonadota</taxon>
        <taxon>Gammaproteobacteria</taxon>
        <taxon>Enterobacterales</taxon>
        <taxon>Enterobacteriaceae</taxon>
        <taxon>Shigella</taxon>
    </lineage>
</organism>
<reference evidence="1 2" key="1">
    <citation type="submission" date="2017-01" db="EMBL/GenBank/DDBJ databases">
        <authorList>
            <consortium name="Pathogen Informatics"/>
        </authorList>
    </citation>
    <scope>NUCLEOTIDE SEQUENCE [LARGE SCALE GENOMIC DNA]</scope>
    <source>
        <strain evidence="1 2">2090STDY5461769</strain>
    </source>
</reference>
<accession>A0A8B4CI75</accession>
<gene>
    <name evidence="1" type="ORF">SAMEA2054241_03940</name>
</gene>
<proteinExistence type="predicted"/>
<sequence>MFLNLYGLFCQFLHFFVGQREDVTLFLRYVFDFNLLAVLLGRRVNHADFFRPHGATHDSRAIRRQCRFMDVKLIRVNRTLHDHFPKAPCGSDKHHLVKAGFGINGEHHARRCEVGAHHPLNTGRERHATVIVTLVHTIRDGAIVKQRSKYMLHCHENGVKTLNVEEGFLLTGKRSVRHIFCGGGGAHRKRGVFVIGGKLCIGFADGVFQLRLEGSVDNPLADLRARFRKLSNIVNIRFIQQFINALVYAALVQKLVKRVGGCGETIRNGNTHSGKVSNHFTQGGIFAPNPVYIIHAELVIPKHQR</sequence>